<keyword evidence="2" id="KW-1185">Reference proteome</keyword>
<accession>A0ABY4EJ61</accession>
<dbReference type="Pfam" id="PF00756">
    <property type="entry name" value="Esterase"/>
    <property type="match status" value="1"/>
</dbReference>
<dbReference type="InterPro" id="IPR029058">
    <property type="entry name" value="AB_hydrolase_fold"/>
</dbReference>
<reference evidence="1 2" key="1">
    <citation type="submission" date="2022-04" db="EMBL/GenBank/DDBJ databases">
        <title>Halobacillus sp. isolated from saltern.</title>
        <authorList>
            <person name="Won M."/>
            <person name="Lee C.-M."/>
            <person name="Woen H.-Y."/>
            <person name="Kwon S.-W."/>
        </authorList>
    </citation>
    <scope>NUCLEOTIDE SEQUENCE [LARGE SCALE GENOMIC DNA]</scope>
    <source>
        <strain evidence="1 2">SSBR10-3</strain>
    </source>
</reference>
<dbReference type="PANTHER" id="PTHR48098">
    <property type="entry name" value="ENTEROCHELIN ESTERASE-RELATED"/>
    <property type="match status" value="1"/>
</dbReference>
<dbReference type="PANTHER" id="PTHR48098:SF1">
    <property type="entry name" value="DIACYLGLYCEROL ACYLTRANSFERASE_MYCOLYLTRANSFERASE AG85A"/>
    <property type="match status" value="1"/>
</dbReference>
<organism evidence="1 2">
    <name type="scientific">Halobacillus salinarum</name>
    <dbReference type="NCBI Taxonomy" id="2932257"/>
    <lineage>
        <taxon>Bacteria</taxon>
        <taxon>Bacillati</taxon>
        <taxon>Bacillota</taxon>
        <taxon>Bacilli</taxon>
        <taxon>Bacillales</taxon>
        <taxon>Bacillaceae</taxon>
        <taxon>Halobacillus</taxon>
    </lineage>
</organism>
<dbReference type="InterPro" id="IPR000801">
    <property type="entry name" value="Esterase-like"/>
</dbReference>
<proteinExistence type="predicted"/>
<evidence type="ECO:0000313" key="2">
    <source>
        <dbReference type="Proteomes" id="UP000831787"/>
    </source>
</evidence>
<sequence>MARLQCEFGSEILSKSMGMTVLLPQSPLEKADNKQNEKFPVLYLLHGFSDNHTIWTRFTSIERYVADLNLAVVMPEVGNSYYTNMEYGERYWSFLTEELPVVTRSLFPISEEREDTFVAGLSMGGFGALKWGLNSPDQFSAIASLSGVTDLAGYLKDVRSQNNDKSRSLYHVFGNENVTNTLNDPMAKLEELDEREGKKPKIFQACGTEDFLYENNQRFHEKLQETSLNYETNFGPGDHNWEYWDRSIQDVLHWLPIRQNVSP</sequence>
<dbReference type="EMBL" id="CP095073">
    <property type="protein sequence ID" value="UOQ44000.1"/>
    <property type="molecule type" value="Genomic_DNA"/>
</dbReference>
<dbReference type="RefSeq" id="WP_244709608.1">
    <property type="nucleotide sequence ID" value="NZ_CP095073.1"/>
</dbReference>
<dbReference type="Proteomes" id="UP000831787">
    <property type="component" value="Chromosome"/>
</dbReference>
<dbReference type="Gene3D" id="3.40.50.1820">
    <property type="entry name" value="alpha/beta hydrolase"/>
    <property type="match status" value="1"/>
</dbReference>
<dbReference type="InterPro" id="IPR050583">
    <property type="entry name" value="Mycobacterial_A85_antigen"/>
</dbReference>
<dbReference type="SUPFAM" id="SSF53474">
    <property type="entry name" value="alpha/beta-Hydrolases"/>
    <property type="match status" value="1"/>
</dbReference>
<gene>
    <name evidence="1" type="ORF">MUN89_19355</name>
</gene>
<protein>
    <submittedName>
        <fullName evidence="1">Esterase family protein</fullName>
    </submittedName>
</protein>
<name>A0ABY4EJ61_9BACI</name>
<evidence type="ECO:0000313" key="1">
    <source>
        <dbReference type="EMBL" id="UOQ44000.1"/>
    </source>
</evidence>